<name>A0AAP2DSE5_9BACT</name>
<evidence type="ECO:0000313" key="3">
    <source>
        <dbReference type="Proteomes" id="UP001319200"/>
    </source>
</evidence>
<keyword evidence="1" id="KW-1133">Transmembrane helix</keyword>
<feature type="transmembrane region" description="Helical" evidence="1">
    <location>
        <begin position="46"/>
        <end position="65"/>
    </location>
</feature>
<accession>A0AAP2DSE5</accession>
<organism evidence="2 3">
    <name type="scientific">Chryseosolibacter histidini</name>
    <dbReference type="NCBI Taxonomy" id="2782349"/>
    <lineage>
        <taxon>Bacteria</taxon>
        <taxon>Pseudomonadati</taxon>
        <taxon>Bacteroidota</taxon>
        <taxon>Cytophagia</taxon>
        <taxon>Cytophagales</taxon>
        <taxon>Chryseotaleaceae</taxon>
        <taxon>Chryseosolibacter</taxon>
    </lineage>
</organism>
<evidence type="ECO:0000313" key="2">
    <source>
        <dbReference type="EMBL" id="MBT1700167.1"/>
    </source>
</evidence>
<protein>
    <submittedName>
        <fullName evidence="2">Uncharacterized protein</fullName>
    </submittedName>
</protein>
<keyword evidence="3" id="KW-1185">Reference proteome</keyword>
<gene>
    <name evidence="2" type="ORF">KK083_24980</name>
</gene>
<keyword evidence="1" id="KW-0472">Membrane</keyword>
<proteinExistence type="predicted"/>
<evidence type="ECO:0000256" key="1">
    <source>
        <dbReference type="SAM" id="Phobius"/>
    </source>
</evidence>
<dbReference type="AlphaFoldDB" id="A0AAP2DSE5"/>
<sequence>MKKNRLIFYAVFGAFHLFLVVFTIFIESNKNDFSFLTQMLKWMSVMKYGAFLGLVLLIADLVWALKINRDEKKEKAVLAQENNTLKAKLFDLQEAAKQASRPSNPNIKSS</sequence>
<dbReference type="RefSeq" id="WP_254168555.1">
    <property type="nucleotide sequence ID" value="NZ_JAHESF010000036.1"/>
</dbReference>
<keyword evidence="1" id="KW-0812">Transmembrane</keyword>
<dbReference type="EMBL" id="JAHESF010000036">
    <property type="protein sequence ID" value="MBT1700167.1"/>
    <property type="molecule type" value="Genomic_DNA"/>
</dbReference>
<feature type="transmembrane region" description="Helical" evidence="1">
    <location>
        <begin position="7"/>
        <end position="26"/>
    </location>
</feature>
<reference evidence="2 3" key="1">
    <citation type="submission" date="2021-05" db="EMBL/GenBank/DDBJ databases">
        <title>A Polyphasic approach of four new species of the genus Ohtaekwangia: Ohtaekwangia histidinii sp. nov., Ohtaekwangia cretensis sp. nov., Ohtaekwangia indiensis sp. nov., Ohtaekwangia reichenbachii sp. nov. from diverse environment.</title>
        <authorList>
            <person name="Octaviana S."/>
        </authorList>
    </citation>
    <scope>NUCLEOTIDE SEQUENCE [LARGE SCALE GENOMIC DNA]</scope>
    <source>
        <strain evidence="2 3">PWU4</strain>
    </source>
</reference>
<comment type="caution">
    <text evidence="2">The sequence shown here is derived from an EMBL/GenBank/DDBJ whole genome shotgun (WGS) entry which is preliminary data.</text>
</comment>
<dbReference type="Proteomes" id="UP001319200">
    <property type="component" value="Unassembled WGS sequence"/>
</dbReference>